<feature type="compositionally biased region" description="Basic and acidic residues" evidence="1">
    <location>
        <begin position="62"/>
        <end position="83"/>
    </location>
</feature>
<feature type="compositionally biased region" description="Polar residues" evidence="1">
    <location>
        <begin position="42"/>
        <end position="61"/>
    </location>
</feature>
<evidence type="ECO:0000313" key="3">
    <source>
        <dbReference type="Proteomes" id="UP000712600"/>
    </source>
</evidence>
<gene>
    <name evidence="2" type="ORF">F2Q69_00039636</name>
</gene>
<dbReference type="AlphaFoldDB" id="A0A8S9NPI2"/>
<accession>A0A8S9NPI2</accession>
<protein>
    <submittedName>
        <fullName evidence="2">Uncharacterized protein</fullName>
    </submittedName>
</protein>
<proteinExistence type="predicted"/>
<name>A0A8S9NPI2_BRACR</name>
<organism evidence="2 3">
    <name type="scientific">Brassica cretica</name>
    <name type="common">Mustard</name>
    <dbReference type="NCBI Taxonomy" id="69181"/>
    <lineage>
        <taxon>Eukaryota</taxon>
        <taxon>Viridiplantae</taxon>
        <taxon>Streptophyta</taxon>
        <taxon>Embryophyta</taxon>
        <taxon>Tracheophyta</taxon>
        <taxon>Spermatophyta</taxon>
        <taxon>Magnoliopsida</taxon>
        <taxon>eudicotyledons</taxon>
        <taxon>Gunneridae</taxon>
        <taxon>Pentapetalae</taxon>
        <taxon>rosids</taxon>
        <taxon>malvids</taxon>
        <taxon>Brassicales</taxon>
        <taxon>Brassicaceae</taxon>
        <taxon>Brassiceae</taxon>
        <taxon>Brassica</taxon>
    </lineage>
</organism>
<dbReference type="Proteomes" id="UP000712600">
    <property type="component" value="Unassembled WGS sequence"/>
</dbReference>
<feature type="compositionally biased region" description="Basic residues" evidence="1">
    <location>
        <begin position="9"/>
        <end position="23"/>
    </location>
</feature>
<sequence length="83" mass="9910">MPRSDTTHRMVKKIFHHSRRKARPNTVLKPTKLTADPRFEETNQSSTIDPRTTNMESQIKSRLSEEEQKRRSQTEKPEKQRCF</sequence>
<dbReference type="EMBL" id="QGKX02001621">
    <property type="protein sequence ID" value="KAF3504506.1"/>
    <property type="molecule type" value="Genomic_DNA"/>
</dbReference>
<reference evidence="2" key="1">
    <citation type="submission" date="2019-12" db="EMBL/GenBank/DDBJ databases">
        <title>Genome sequencing and annotation of Brassica cretica.</title>
        <authorList>
            <person name="Studholme D.J."/>
            <person name="Sarris P."/>
        </authorList>
    </citation>
    <scope>NUCLEOTIDE SEQUENCE</scope>
    <source>
        <strain evidence="2">PFS-109/04</strain>
        <tissue evidence="2">Leaf</tissue>
    </source>
</reference>
<evidence type="ECO:0000313" key="2">
    <source>
        <dbReference type="EMBL" id="KAF3504506.1"/>
    </source>
</evidence>
<feature type="region of interest" description="Disordered" evidence="1">
    <location>
        <begin position="1"/>
        <end position="83"/>
    </location>
</feature>
<comment type="caution">
    <text evidence="2">The sequence shown here is derived from an EMBL/GenBank/DDBJ whole genome shotgun (WGS) entry which is preliminary data.</text>
</comment>
<evidence type="ECO:0000256" key="1">
    <source>
        <dbReference type="SAM" id="MobiDB-lite"/>
    </source>
</evidence>